<keyword evidence="3" id="KW-1185">Reference proteome</keyword>
<dbReference type="AlphaFoldDB" id="A0A3B5QQL0"/>
<reference evidence="3" key="1">
    <citation type="submission" date="2012-01" db="EMBL/GenBank/DDBJ databases">
        <authorList>
            <person name="Walter R."/>
            <person name="Schartl M."/>
            <person name="Warren W."/>
        </authorList>
    </citation>
    <scope>NUCLEOTIDE SEQUENCE [LARGE SCALE GENOMIC DNA]</scope>
    <source>
        <strain evidence="3">JP 163 A</strain>
    </source>
</reference>
<evidence type="ECO:0000256" key="1">
    <source>
        <dbReference type="SAM" id="MobiDB-lite"/>
    </source>
</evidence>
<dbReference type="GeneTree" id="ENSGT00940000177696"/>
<feature type="region of interest" description="Disordered" evidence="1">
    <location>
        <begin position="76"/>
        <end position="96"/>
    </location>
</feature>
<reference evidence="2" key="3">
    <citation type="submission" date="2025-08" db="UniProtKB">
        <authorList>
            <consortium name="Ensembl"/>
        </authorList>
    </citation>
    <scope>IDENTIFICATION</scope>
    <source>
        <strain evidence="2">JP 163 A</strain>
    </source>
</reference>
<reference evidence="3" key="2">
    <citation type="journal article" date="2013" name="Nat. Genet.">
        <title>The genome of the platyfish, Xiphophorus maculatus, provides insights into evolutionary adaptation and several complex traits.</title>
        <authorList>
            <person name="Schartl M."/>
            <person name="Walter R.B."/>
            <person name="Shen Y."/>
            <person name="Garcia T."/>
            <person name="Catchen J."/>
            <person name="Amores A."/>
            <person name="Braasch I."/>
            <person name="Chalopin D."/>
            <person name="Volff J.N."/>
            <person name="Lesch K.P."/>
            <person name="Bisazza A."/>
            <person name="Minx P."/>
            <person name="Hillier L."/>
            <person name="Wilson R.K."/>
            <person name="Fuerstenberg S."/>
            <person name="Boore J."/>
            <person name="Searle S."/>
            <person name="Postlethwait J.H."/>
            <person name="Warren W.C."/>
        </authorList>
    </citation>
    <scope>NUCLEOTIDE SEQUENCE [LARGE SCALE GENOMIC DNA]</scope>
    <source>
        <strain evidence="3">JP 163 A</strain>
    </source>
</reference>
<evidence type="ECO:0000313" key="2">
    <source>
        <dbReference type="Ensembl" id="ENSXMAP00000033699.1"/>
    </source>
</evidence>
<evidence type="ECO:0000313" key="3">
    <source>
        <dbReference type="Proteomes" id="UP000002852"/>
    </source>
</evidence>
<proteinExistence type="predicted"/>
<dbReference type="OMA" id="LASHGCQ"/>
<name>A0A3B5QQL0_XIPMA</name>
<sequence>MHKYFIDYLNRTDGLENPEANVGQRSEIADKLALLIVVDRLASHGCQDDAEDEEDGEPDLSHKRGVIVNFLQQARQEAPAHGSDKSNICALEPNMV</sequence>
<dbReference type="InParanoid" id="A0A3B5QQL0"/>
<protein>
    <submittedName>
        <fullName evidence="2">Uncharacterized protein</fullName>
    </submittedName>
</protein>
<dbReference type="Ensembl" id="ENSXMAT00000028075.1">
    <property type="protein sequence ID" value="ENSXMAP00000033699.1"/>
    <property type="gene ID" value="ENSXMAG00000028366.1"/>
</dbReference>
<reference evidence="2" key="4">
    <citation type="submission" date="2025-09" db="UniProtKB">
        <authorList>
            <consortium name="Ensembl"/>
        </authorList>
    </citation>
    <scope>IDENTIFICATION</scope>
    <source>
        <strain evidence="2">JP 163 A</strain>
    </source>
</reference>
<dbReference type="Proteomes" id="UP000002852">
    <property type="component" value="Unassembled WGS sequence"/>
</dbReference>
<organism evidence="2 3">
    <name type="scientific">Xiphophorus maculatus</name>
    <name type="common">Southern platyfish</name>
    <name type="synonym">Platypoecilus maculatus</name>
    <dbReference type="NCBI Taxonomy" id="8083"/>
    <lineage>
        <taxon>Eukaryota</taxon>
        <taxon>Metazoa</taxon>
        <taxon>Chordata</taxon>
        <taxon>Craniata</taxon>
        <taxon>Vertebrata</taxon>
        <taxon>Euteleostomi</taxon>
        <taxon>Actinopterygii</taxon>
        <taxon>Neopterygii</taxon>
        <taxon>Teleostei</taxon>
        <taxon>Neoteleostei</taxon>
        <taxon>Acanthomorphata</taxon>
        <taxon>Ovalentaria</taxon>
        <taxon>Atherinomorphae</taxon>
        <taxon>Cyprinodontiformes</taxon>
        <taxon>Poeciliidae</taxon>
        <taxon>Poeciliinae</taxon>
        <taxon>Xiphophorus</taxon>
    </lineage>
</organism>
<accession>A0A3B5QQL0</accession>